<accession>A0A8H5UIR5</accession>
<sequence length="159" mass="17174">MPSFQLRQLLAVFWLLFAFGLASPLGEKGSLQSRQTVCRTGFGCLGFGVSGWNSFLVDIPAANDPIVHDATSTGRVTNASIWNKSDGSCFFTIGVVPGYRPPPGQNIEVRAYVGSTQVTLNTDEVHELLNAFGTIPAAVINRARSSMSRAAVKVEWRIV</sequence>
<dbReference type="Proteomes" id="UP000547976">
    <property type="component" value="Unassembled WGS sequence"/>
</dbReference>
<evidence type="ECO:0000256" key="1">
    <source>
        <dbReference type="SAM" id="SignalP"/>
    </source>
</evidence>
<keyword evidence="3" id="KW-1185">Reference proteome</keyword>
<evidence type="ECO:0000313" key="3">
    <source>
        <dbReference type="Proteomes" id="UP000547976"/>
    </source>
</evidence>
<protein>
    <submittedName>
        <fullName evidence="2">Uncharacterized protein</fullName>
    </submittedName>
</protein>
<proteinExistence type="predicted"/>
<feature type="chain" id="PRO_5034431465" evidence="1">
    <location>
        <begin position="25"/>
        <end position="159"/>
    </location>
</feature>
<name>A0A8H5UIR5_GIBSU</name>
<evidence type="ECO:0000313" key="2">
    <source>
        <dbReference type="EMBL" id="KAF5591227.1"/>
    </source>
</evidence>
<comment type="caution">
    <text evidence="2">The sequence shown here is derived from an EMBL/GenBank/DDBJ whole genome shotgun (WGS) entry which is preliminary data.</text>
</comment>
<keyword evidence="1" id="KW-0732">Signal</keyword>
<dbReference type="EMBL" id="JAAOAV010000184">
    <property type="protein sequence ID" value="KAF5591227.1"/>
    <property type="molecule type" value="Genomic_DNA"/>
</dbReference>
<reference evidence="2 3" key="1">
    <citation type="submission" date="2020-05" db="EMBL/GenBank/DDBJ databases">
        <title>Identification and distribution of gene clusters putatively required for synthesis of sphingolipid metabolism inhibitors in phylogenetically diverse species of the filamentous fungus Fusarium.</title>
        <authorList>
            <person name="Kim H.-S."/>
            <person name="Busman M."/>
            <person name="Brown D.W."/>
            <person name="Divon H."/>
            <person name="Uhlig S."/>
            <person name="Proctor R.H."/>
        </authorList>
    </citation>
    <scope>NUCLEOTIDE SEQUENCE [LARGE SCALE GENOMIC DNA]</scope>
    <source>
        <strain evidence="2 3">NRRL 66333</strain>
    </source>
</reference>
<organism evidence="2 3">
    <name type="scientific">Gibberella subglutinans</name>
    <name type="common">Fusarium subglutinans</name>
    <dbReference type="NCBI Taxonomy" id="42677"/>
    <lineage>
        <taxon>Eukaryota</taxon>
        <taxon>Fungi</taxon>
        <taxon>Dikarya</taxon>
        <taxon>Ascomycota</taxon>
        <taxon>Pezizomycotina</taxon>
        <taxon>Sordariomycetes</taxon>
        <taxon>Hypocreomycetidae</taxon>
        <taxon>Hypocreales</taxon>
        <taxon>Nectriaceae</taxon>
        <taxon>Fusarium</taxon>
        <taxon>Fusarium fujikuroi species complex</taxon>
    </lineage>
</organism>
<dbReference type="AlphaFoldDB" id="A0A8H5UIR5"/>
<feature type="signal peptide" evidence="1">
    <location>
        <begin position="1"/>
        <end position="24"/>
    </location>
</feature>
<gene>
    <name evidence="2" type="ORF">FSUBG_10528</name>
</gene>
<dbReference type="GeneID" id="59309832"/>
<dbReference type="RefSeq" id="XP_036533970.1">
    <property type="nucleotide sequence ID" value="XM_036675114.1"/>
</dbReference>
<dbReference type="OrthoDB" id="5078722at2759"/>